<reference evidence="6" key="1">
    <citation type="submission" date="2021-06" db="EMBL/GenBank/DDBJ databases">
        <authorList>
            <person name="Kallberg Y."/>
            <person name="Tangrot J."/>
            <person name="Rosling A."/>
        </authorList>
    </citation>
    <scope>NUCLEOTIDE SEQUENCE</scope>
    <source>
        <strain evidence="6">FL130A</strain>
    </source>
</reference>
<dbReference type="Pfam" id="PF04935">
    <property type="entry name" value="SURF6"/>
    <property type="match status" value="1"/>
</dbReference>
<comment type="subcellular location">
    <subcellularLocation>
        <location evidence="1">Nucleus</location>
    </subcellularLocation>
</comment>
<evidence type="ECO:0000256" key="3">
    <source>
        <dbReference type="ARBA" id="ARBA00023242"/>
    </source>
</evidence>
<comment type="caution">
    <text evidence="6">The sequence shown here is derived from an EMBL/GenBank/DDBJ whole genome shotgun (WGS) entry which is preliminary data.</text>
</comment>
<dbReference type="EMBL" id="CAJVPS010005612">
    <property type="protein sequence ID" value="CAG8616872.1"/>
    <property type="molecule type" value="Genomic_DNA"/>
</dbReference>
<evidence type="ECO:0000313" key="7">
    <source>
        <dbReference type="Proteomes" id="UP000789508"/>
    </source>
</evidence>
<evidence type="ECO:0000256" key="1">
    <source>
        <dbReference type="ARBA" id="ARBA00004123"/>
    </source>
</evidence>
<keyword evidence="7" id="KW-1185">Reference proteome</keyword>
<feature type="compositionally biased region" description="Basic and acidic residues" evidence="4">
    <location>
        <begin position="161"/>
        <end position="196"/>
    </location>
</feature>
<proteinExistence type="inferred from homology"/>
<dbReference type="GO" id="GO:0003677">
    <property type="term" value="F:DNA binding"/>
    <property type="evidence" value="ECO:0007669"/>
    <property type="project" value="TreeGrafter"/>
</dbReference>
<sequence length="252" mass="29649">MAVLYSLDGLEIRIKENSDFLDSVISLIPPKHYFKNEPDVQSDNAEDRAQTYQPNKRRRLAKQVLKEQKKRAKKLKLHQETLWIALRKFAELPVLPPTAASSNNLELGSEKADYDKNNNSENSKQGVEKVLFSKFEFGEQKKKKKSKKDDKKLVEELETRKKEIGKLKQEDPKKTESWKKVLQKARGEKIKDDPKLLKKSIQRTQKNKKKSEKAWKERIKKVEKSKLDIQKRRAENIQARLEARHKKKAKFF</sequence>
<dbReference type="OrthoDB" id="444809at2759"/>
<accession>A0A9N9CUV5</accession>
<dbReference type="PANTHER" id="PTHR14369">
    <property type="entry name" value="SURFEIT LOCUS PROTEIN 6"/>
    <property type="match status" value="1"/>
</dbReference>
<dbReference type="PANTHER" id="PTHR14369:SF0">
    <property type="entry name" value="SURFEIT LOCUS PROTEIN 6"/>
    <property type="match status" value="1"/>
</dbReference>
<dbReference type="GO" id="GO:0042273">
    <property type="term" value="P:ribosomal large subunit biogenesis"/>
    <property type="evidence" value="ECO:0007669"/>
    <property type="project" value="TreeGrafter"/>
</dbReference>
<evidence type="ECO:0000259" key="5">
    <source>
        <dbReference type="Pfam" id="PF04935"/>
    </source>
</evidence>
<feature type="region of interest" description="Disordered" evidence="4">
    <location>
        <begin position="161"/>
        <end position="216"/>
    </location>
</feature>
<dbReference type="GO" id="GO:0042274">
    <property type="term" value="P:ribosomal small subunit biogenesis"/>
    <property type="evidence" value="ECO:0007669"/>
    <property type="project" value="TreeGrafter"/>
</dbReference>
<dbReference type="Proteomes" id="UP000789508">
    <property type="component" value="Unassembled WGS sequence"/>
</dbReference>
<feature type="region of interest" description="Disordered" evidence="4">
    <location>
        <begin position="100"/>
        <end position="125"/>
    </location>
</feature>
<comment type="similarity">
    <text evidence="2">Belongs to the SURF6 family.</text>
</comment>
<keyword evidence="3" id="KW-0539">Nucleus</keyword>
<evidence type="ECO:0000256" key="4">
    <source>
        <dbReference type="SAM" id="MobiDB-lite"/>
    </source>
</evidence>
<evidence type="ECO:0000313" key="6">
    <source>
        <dbReference type="EMBL" id="CAG8616872.1"/>
    </source>
</evidence>
<feature type="domain" description="Ribosomal RNA-processing protein 14/surfeit locus protein 6 C-terminal" evidence="5">
    <location>
        <begin position="59"/>
        <end position="250"/>
    </location>
</feature>
<dbReference type="InterPro" id="IPR007019">
    <property type="entry name" value="SURF6"/>
</dbReference>
<feature type="compositionally biased region" description="Basic and acidic residues" evidence="4">
    <location>
        <begin position="108"/>
        <end position="118"/>
    </location>
</feature>
<organism evidence="6 7">
    <name type="scientific">Ambispora leptoticha</name>
    <dbReference type="NCBI Taxonomy" id="144679"/>
    <lineage>
        <taxon>Eukaryota</taxon>
        <taxon>Fungi</taxon>
        <taxon>Fungi incertae sedis</taxon>
        <taxon>Mucoromycota</taxon>
        <taxon>Glomeromycotina</taxon>
        <taxon>Glomeromycetes</taxon>
        <taxon>Archaeosporales</taxon>
        <taxon>Ambisporaceae</taxon>
        <taxon>Ambispora</taxon>
    </lineage>
</organism>
<protein>
    <submittedName>
        <fullName evidence="6">10398_t:CDS:1</fullName>
    </submittedName>
</protein>
<gene>
    <name evidence="6" type="ORF">ALEPTO_LOCUS8795</name>
</gene>
<dbReference type="GO" id="GO:0005730">
    <property type="term" value="C:nucleolus"/>
    <property type="evidence" value="ECO:0007669"/>
    <property type="project" value="TreeGrafter"/>
</dbReference>
<dbReference type="AlphaFoldDB" id="A0A9N9CUV5"/>
<feature type="region of interest" description="Disordered" evidence="4">
    <location>
        <begin position="35"/>
        <end position="54"/>
    </location>
</feature>
<dbReference type="GO" id="GO:0003723">
    <property type="term" value="F:RNA binding"/>
    <property type="evidence" value="ECO:0007669"/>
    <property type="project" value="TreeGrafter"/>
</dbReference>
<name>A0A9N9CUV5_9GLOM</name>
<dbReference type="InterPro" id="IPR029190">
    <property type="entry name" value="Rrp14/SURF6_C"/>
</dbReference>
<evidence type="ECO:0000256" key="2">
    <source>
        <dbReference type="ARBA" id="ARBA00005904"/>
    </source>
</evidence>
<feature type="compositionally biased region" description="Basic residues" evidence="4">
    <location>
        <begin position="197"/>
        <end position="211"/>
    </location>
</feature>